<accession>A0A7J0BS44</accession>
<dbReference type="Proteomes" id="UP000503820">
    <property type="component" value="Unassembled WGS sequence"/>
</dbReference>
<proteinExistence type="predicted"/>
<organism evidence="1 2">
    <name type="scientific">Desulfovibrio psychrotolerans</name>
    <dbReference type="NCBI Taxonomy" id="415242"/>
    <lineage>
        <taxon>Bacteria</taxon>
        <taxon>Pseudomonadati</taxon>
        <taxon>Thermodesulfobacteriota</taxon>
        <taxon>Desulfovibrionia</taxon>
        <taxon>Desulfovibrionales</taxon>
        <taxon>Desulfovibrionaceae</taxon>
        <taxon>Desulfovibrio</taxon>
    </lineage>
</organism>
<protein>
    <submittedName>
        <fullName evidence="1">Uncharacterized protein</fullName>
    </submittedName>
</protein>
<evidence type="ECO:0000313" key="2">
    <source>
        <dbReference type="Proteomes" id="UP000503820"/>
    </source>
</evidence>
<comment type="caution">
    <text evidence="1">The sequence shown here is derived from an EMBL/GenBank/DDBJ whole genome shotgun (WGS) entry which is preliminary data.</text>
</comment>
<dbReference type="EMBL" id="BLVP01000002">
    <property type="protein sequence ID" value="GFM35975.1"/>
    <property type="molecule type" value="Genomic_DNA"/>
</dbReference>
<gene>
    <name evidence="1" type="ORF">DSM19430T_06590</name>
</gene>
<dbReference type="AlphaFoldDB" id="A0A7J0BS44"/>
<name>A0A7J0BS44_9BACT</name>
<evidence type="ECO:0000313" key="1">
    <source>
        <dbReference type="EMBL" id="GFM35975.1"/>
    </source>
</evidence>
<reference evidence="1 2" key="1">
    <citation type="submission" date="2020-05" db="EMBL/GenBank/DDBJ databases">
        <title>Draft genome sequence of Desulfovibrio psychrotolerans JS1T.</title>
        <authorList>
            <person name="Ueno A."/>
            <person name="Tamazawa S."/>
            <person name="Tamamura S."/>
            <person name="Murakami T."/>
            <person name="Kiyama T."/>
            <person name="Inomata H."/>
            <person name="Amano Y."/>
            <person name="Miyakawa K."/>
            <person name="Tamaki H."/>
            <person name="Naganuma T."/>
            <person name="Kaneko K."/>
        </authorList>
    </citation>
    <scope>NUCLEOTIDE SEQUENCE [LARGE SCALE GENOMIC DNA]</scope>
    <source>
        <strain evidence="1 2">JS1</strain>
    </source>
</reference>
<keyword evidence="2" id="KW-1185">Reference proteome</keyword>
<sequence length="96" mass="10119">MLCSLYEAVGDKALFGYVGLLAKAYGAPPGERETEQASCANEYGLDDFKVRYGGVCCAAVRAQEGCKPIPAKSDCVADQGQGWECYTGNANAGKLK</sequence>